<dbReference type="GeneID" id="34604286"/>
<dbReference type="GO" id="GO:0003677">
    <property type="term" value="F:DNA binding"/>
    <property type="evidence" value="ECO:0007669"/>
    <property type="project" value="UniProtKB-KW"/>
</dbReference>
<dbReference type="Gene3D" id="2.60.40.1390">
    <property type="entry name" value="NDT80 DNA-binding domain"/>
    <property type="match status" value="1"/>
</dbReference>
<protein>
    <recommendedName>
        <fullName evidence="4">NDT80 domain-containing protein</fullName>
    </recommendedName>
</protein>
<dbReference type="PANTHER" id="PTHR35144">
    <property type="entry name" value="MEIOSIS-SPECIFIC TRANSCRIPTION FACTOR NDT80"/>
    <property type="match status" value="1"/>
</dbReference>
<evidence type="ECO:0000313" key="6">
    <source>
        <dbReference type="Proteomes" id="UP000077002"/>
    </source>
</evidence>
<dbReference type="AlphaFoldDB" id="A0A177EXA3"/>
<dbReference type="InterPro" id="IPR008967">
    <property type="entry name" value="p53-like_TF_DNA-bd_sf"/>
</dbReference>
<evidence type="ECO:0000256" key="2">
    <source>
        <dbReference type="PROSITE-ProRule" id="PRU00850"/>
    </source>
</evidence>
<keyword evidence="6" id="KW-1185">Reference proteome</keyword>
<dbReference type="InterPro" id="IPR052605">
    <property type="entry name" value="Fungal_trans_regulator"/>
</dbReference>
<dbReference type="GO" id="GO:0045944">
    <property type="term" value="P:positive regulation of transcription by RNA polymerase II"/>
    <property type="evidence" value="ECO:0007669"/>
    <property type="project" value="TreeGrafter"/>
</dbReference>
<proteinExistence type="predicted"/>
<accession>A0A177EXA3</accession>
<keyword evidence="1 2" id="KW-0238">DNA-binding</keyword>
<dbReference type="PROSITE" id="PS51517">
    <property type="entry name" value="NDT80"/>
    <property type="match status" value="1"/>
</dbReference>
<dbReference type="EMBL" id="LVKK01000086">
    <property type="protein sequence ID" value="OAG36673.1"/>
    <property type="molecule type" value="Genomic_DNA"/>
</dbReference>
<feature type="DNA-binding region" description="NDT80" evidence="2">
    <location>
        <begin position="116"/>
        <end position="371"/>
    </location>
</feature>
<dbReference type="GO" id="GO:0003700">
    <property type="term" value="F:DNA-binding transcription factor activity"/>
    <property type="evidence" value="ECO:0007669"/>
    <property type="project" value="UniProtKB-UniRule"/>
</dbReference>
<dbReference type="Proteomes" id="UP000077002">
    <property type="component" value="Unassembled WGS sequence"/>
</dbReference>
<dbReference type="Pfam" id="PF05224">
    <property type="entry name" value="NDT80_PhoG"/>
    <property type="match status" value="1"/>
</dbReference>
<reference evidence="5 6" key="1">
    <citation type="submission" date="2016-03" db="EMBL/GenBank/DDBJ databases">
        <title>Draft genome sequence of the Fonsecaea monophora CBS 269.37.</title>
        <authorList>
            <person name="Bombassaro A."/>
            <person name="Vinicius W.A."/>
            <person name="De Hoog S."/>
            <person name="Sun J."/>
            <person name="Souza E.M."/>
            <person name="Raittz R.T."/>
            <person name="Costa F."/>
            <person name="Leao A.C."/>
            <person name="Tadra-Sfeir M.Z."/>
            <person name="Baura V."/>
            <person name="Balsanelli E."/>
            <person name="Pedrosa F.O."/>
            <person name="Moreno L.F."/>
            <person name="Steffens M.B."/>
            <person name="Xi L."/>
            <person name="Bocca A.L."/>
            <person name="Felipe M.S."/>
            <person name="Teixeira M."/>
            <person name="Telles Filho F.Q."/>
            <person name="Azevedo C.M."/>
            <person name="Gomes R."/>
            <person name="Vicente V.A."/>
        </authorList>
    </citation>
    <scope>NUCLEOTIDE SEQUENCE [LARGE SCALE GENOMIC DNA]</scope>
    <source>
        <strain evidence="5 6">CBS 269.37</strain>
    </source>
</reference>
<evidence type="ECO:0000259" key="4">
    <source>
        <dbReference type="PROSITE" id="PS51517"/>
    </source>
</evidence>
<dbReference type="GO" id="GO:0051321">
    <property type="term" value="P:meiotic cell cycle"/>
    <property type="evidence" value="ECO:0007669"/>
    <property type="project" value="TreeGrafter"/>
</dbReference>
<dbReference type="InterPro" id="IPR024061">
    <property type="entry name" value="NDT80_DNA-bd_dom"/>
</dbReference>
<dbReference type="InterPro" id="IPR037141">
    <property type="entry name" value="NDT80_DNA-bd_dom_sf"/>
</dbReference>
<dbReference type="GO" id="GO:0000228">
    <property type="term" value="C:nuclear chromosome"/>
    <property type="evidence" value="ECO:0007669"/>
    <property type="project" value="TreeGrafter"/>
</dbReference>
<organism evidence="5 6">
    <name type="scientific">Fonsecaea monophora</name>
    <dbReference type="NCBI Taxonomy" id="254056"/>
    <lineage>
        <taxon>Eukaryota</taxon>
        <taxon>Fungi</taxon>
        <taxon>Dikarya</taxon>
        <taxon>Ascomycota</taxon>
        <taxon>Pezizomycotina</taxon>
        <taxon>Eurotiomycetes</taxon>
        <taxon>Chaetothyriomycetidae</taxon>
        <taxon>Chaetothyriales</taxon>
        <taxon>Herpotrichiellaceae</taxon>
        <taxon>Fonsecaea</taxon>
    </lineage>
</organism>
<dbReference type="OrthoDB" id="2288358at2759"/>
<dbReference type="RefSeq" id="XP_022508625.1">
    <property type="nucleotide sequence ID" value="XM_022659086.1"/>
</dbReference>
<evidence type="ECO:0000256" key="3">
    <source>
        <dbReference type="SAM" id="MobiDB-lite"/>
    </source>
</evidence>
<sequence>MNPLMDSQYRRDMCFPYARSTYGSPVSTTMVPRLSSDGGFLIFREPSPRRGTVAQAGFGGGNNPMRVPVVTPDGIAAPTSSGSMPRAPLDTNSADTPRDGVSPGLKSHLDDAYVVEDGHTVDPQELPRPTTHGLLLNKLDLPDTPNFLPFIPRGTMSYMSSGVQAEFKLWGGLPIGFFVVDGKWMAYRLNYFAATGTVTISPWYPERHLVFTSDDRRTSGYVVGFGLGVSAKHAQKEDEAAPKLRQFTSKRVKNETSDPGIIDLNPCKVSETPEGKEVPDIWVNRTDAKWATKEGVTQHTYNRLQFTKATLNRQTQKFFQVEMILYAKLVDQRGYPVEFGTTSDGWSVIGSVSSTKFIVRGRKKGYYVKKEEERKAESEKERLAMQEYMEDSTE</sequence>
<name>A0A177EXA3_9EURO</name>
<evidence type="ECO:0000256" key="1">
    <source>
        <dbReference type="ARBA" id="ARBA00023125"/>
    </source>
</evidence>
<comment type="caution">
    <text evidence="5">The sequence shown here is derived from an EMBL/GenBank/DDBJ whole genome shotgun (WGS) entry which is preliminary data.</text>
</comment>
<feature type="domain" description="NDT80" evidence="4">
    <location>
        <begin position="116"/>
        <end position="371"/>
    </location>
</feature>
<dbReference type="SUPFAM" id="SSF49417">
    <property type="entry name" value="p53-like transcription factors"/>
    <property type="match status" value="1"/>
</dbReference>
<dbReference type="PANTHER" id="PTHR35144:SF2">
    <property type="entry name" value="MEIOSIS-SPECIFIC TRANSCRIPTION FACTOR NDT80"/>
    <property type="match status" value="1"/>
</dbReference>
<feature type="region of interest" description="Disordered" evidence="3">
    <location>
        <begin position="74"/>
        <end position="100"/>
    </location>
</feature>
<gene>
    <name evidence="5" type="ORF">AYO21_09148</name>
</gene>
<evidence type="ECO:0000313" key="5">
    <source>
        <dbReference type="EMBL" id="OAG36673.1"/>
    </source>
</evidence>